<protein>
    <submittedName>
        <fullName evidence="1">Uncharacterized protein</fullName>
    </submittedName>
</protein>
<proteinExistence type="predicted"/>
<organism evidence="1">
    <name type="scientific">marine sediment metagenome</name>
    <dbReference type="NCBI Taxonomy" id="412755"/>
    <lineage>
        <taxon>unclassified sequences</taxon>
        <taxon>metagenomes</taxon>
        <taxon>ecological metagenomes</taxon>
    </lineage>
</organism>
<evidence type="ECO:0000313" key="1">
    <source>
        <dbReference type="EMBL" id="GAG51243.1"/>
    </source>
</evidence>
<accession>X0YS69</accession>
<feature type="non-terminal residue" evidence="1">
    <location>
        <position position="203"/>
    </location>
</feature>
<comment type="caution">
    <text evidence="1">The sequence shown here is derived from an EMBL/GenBank/DDBJ whole genome shotgun (WGS) entry which is preliminary data.</text>
</comment>
<dbReference type="EMBL" id="BARS01053400">
    <property type="protein sequence ID" value="GAG51243.1"/>
    <property type="molecule type" value="Genomic_DNA"/>
</dbReference>
<sequence>MKFQVFQNGRAVDKFTLSGAYLFGTDAIAIRRTQITFKNGFIECKKPNLETAGLALLWSVDGFGKALLPTTCLPERSRPYNLNVEIARAKLMQIINKREDWSFFGTIDGLADTSEEAQNLFIQAIQNISEPPLASKLADESLKRAIFFSEKVAAKQAESLFAARSSTHGFGRGCLGCGIEPRRISNSRYIEKLLELFGFVTIP</sequence>
<gene>
    <name evidence="1" type="ORF">S01H1_79243</name>
</gene>
<name>X0YS69_9ZZZZ</name>
<reference evidence="1" key="1">
    <citation type="journal article" date="2014" name="Front. Microbiol.">
        <title>High frequency of phylogenetically diverse reductive dehalogenase-homologous genes in deep subseafloor sedimentary metagenomes.</title>
        <authorList>
            <person name="Kawai M."/>
            <person name="Futagami T."/>
            <person name="Toyoda A."/>
            <person name="Takaki Y."/>
            <person name="Nishi S."/>
            <person name="Hori S."/>
            <person name="Arai W."/>
            <person name="Tsubouchi T."/>
            <person name="Morono Y."/>
            <person name="Uchiyama I."/>
            <person name="Ito T."/>
            <person name="Fujiyama A."/>
            <person name="Inagaki F."/>
            <person name="Takami H."/>
        </authorList>
    </citation>
    <scope>NUCLEOTIDE SEQUENCE</scope>
    <source>
        <strain evidence="1">Expedition CK06-06</strain>
    </source>
</reference>
<dbReference type="AlphaFoldDB" id="X0YS69"/>